<sequence length="95" mass="10448">MEFGGTLYTVVLKPLAVVFIAKVCISTLIVTLQHSYVLEGIHFYTREQILHALSVGYIAVVLVLDSRVNNGLISFLNCTTVPFGLRAWEPVGITP</sequence>
<accession>C5K6P3</accession>
<feature type="transmembrane region" description="Helical" evidence="1">
    <location>
        <begin position="15"/>
        <end position="37"/>
    </location>
</feature>
<keyword evidence="1" id="KW-0472">Membrane</keyword>
<protein>
    <submittedName>
        <fullName evidence="2">Uncharacterized protein</fullName>
    </submittedName>
</protein>
<reference evidence="2 3" key="1">
    <citation type="submission" date="2008-07" db="EMBL/GenBank/DDBJ databases">
        <authorList>
            <person name="El-Sayed N."/>
            <person name="Caler E."/>
            <person name="Inman J."/>
            <person name="Amedeo P."/>
            <person name="Hass B."/>
            <person name="Wortman J."/>
        </authorList>
    </citation>
    <scope>NUCLEOTIDE SEQUENCE [LARGE SCALE GENOMIC DNA]</scope>
    <source>
        <strain evidence="3">ATCC 50983 / TXsc</strain>
    </source>
</reference>
<dbReference type="RefSeq" id="XP_002788167.1">
    <property type="nucleotide sequence ID" value="XM_002788121.1"/>
</dbReference>
<dbReference type="InParanoid" id="C5K6P3"/>
<keyword evidence="1" id="KW-0812">Transmembrane</keyword>
<dbReference type="AlphaFoldDB" id="C5K6P3"/>
<name>C5K6P3_PERM5</name>
<organism evidence="3">
    <name type="scientific">Perkinsus marinus (strain ATCC 50983 / TXsc)</name>
    <dbReference type="NCBI Taxonomy" id="423536"/>
    <lineage>
        <taxon>Eukaryota</taxon>
        <taxon>Sar</taxon>
        <taxon>Alveolata</taxon>
        <taxon>Perkinsozoa</taxon>
        <taxon>Perkinsea</taxon>
        <taxon>Perkinsida</taxon>
        <taxon>Perkinsidae</taxon>
        <taxon>Perkinsus</taxon>
    </lineage>
</organism>
<proteinExistence type="predicted"/>
<keyword evidence="1" id="KW-1133">Transmembrane helix</keyword>
<dbReference type="GeneID" id="9058627"/>
<evidence type="ECO:0000313" key="3">
    <source>
        <dbReference type="Proteomes" id="UP000007800"/>
    </source>
</evidence>
<evidence type="ECO:0000256" key="1">
    <source>
        <dbReference type="SAM" id="Phobius"/>
    </source>
</evidence>
<gene>
    <name evidence="2" type="ORF">Pmar_PMAR006859</name>
</gene>
<keyword evidence="3" id="KW-1185">Reference proteome</keyword>
<dbReference type="EMBL" id="GG670888">
    <property type="protein sequence ID" value="EER19963.1"/>
    <property type="molecule type" value="Genomic_DNA"/>
</dbReference>
<evidence type="ECO:0000313" key="2">
    <source>
        <dbReference type="EMBL" id="EER19963.1"/>
    </source>
</evidence>
<dbReference type="Proteomes" id="UP000007800">
    <property type="component" value="Unassembled WGS sequence"/>
</dbReference>